<dbReference type="RefSeq" id="WP_219725827.1">
    <property type="nucleotide sequence ID" value="NZ_NJHS01000190.1"/>
</dbReference>
<accession>A0ABX4WJ94</accession>
<evidence type="ECO:0008006" key="3">
    <source>
        <dbReference type="Google" id="ProtNLM"/>
    </source>
</evidence>
<reference evidence="1 2" key="1">
    <citation type="submission" date="2017-06" db="EMBL/GenBank/DDBJ databases">
        <title>Genome variation in co-occurring toxic Cylindrospermopsis raciborskii strains determines phenotypic plasticity.</title>
        <authorList>
            <person name="Willis A."/>
            <person name="Woodhouse J."/>
            <person name="Ongley S."/>
            <person name="Jex A."/>
            <person name="Burford M."/>
            <person name="Neilan B."/>
        </authorList>
    </citation>
    <scope>NUCLEOTIDE SEQUENCE [LARGE SCALE GENOMIC DNA]</scope>
    <source>
        <strain evidence="1 2">C07</strain>
    </source>
</reference>
<protein>
    <recommendedName>
        <fullName evidence="3">HNH endonuclease</fullName>
    </recommendedName>
</protein>
<keyword evidence="2" id="KW-1185">Reference proteome</keyword>
<comment type="caution">
    <text evidence="1">The sequence shown here is derived from an EMBL/GenBank/DDBJ whole genome shotgun (WGS) entry which is preliminary data.</text>
</comment>
<name>A0ABX4WJ94_9CYAN</name>
<proteinExistence type="predicted"/>
<dbReference type="EMBL" id="NJHS01000190">
    <property type="protein sequence ID" value="PNJ94238.1"/>
    <property type="molecule type" value="Genomic_DNA"/>
</dbReference>
<evidence type="ECO:0000313" key="2">
    <source>
        <dbReference type="Proteomes" id="UP000236284"/>
    </source>
</evidence>
<sequence>MEINHRIPANLGGKPVAQKWYYSHSIQADPYQRDRLESAIQSGSPSDRFLWLIDIVSEPGIK</sequence>
<organism evidence="1 2">
    <name type="scientific">Cylindrospermopsis raciborskii C07</name>
    <dbReference type="NCBI Taxonomy" id="2014886"/>
    <lineage>
        <taxon>Bacteria</taxon>
        <taxon>Bacillati</taxon>
        <taxon>Cyanobacteriota</taxon>
        <taxon>Cyanophyceae</taxon>
        <taxon>Nostocales</taxon>
        <taxon>Aphanizomenonaceae</taxon>
        <taxon>Cylindrospermopsis</taxon>
    </lineage>
</organism>
<dbReference type="Proteomes" id="UP000236284">
    <property type="component" value="Unassembled WGS sequence"/>
</dbReference>
<evidence type="ECO:0000313" key="1">
    <source>
        <dbReference type="EMBL" id="PNJ94238.1"/>
    </source>
</evidence>
<gene>
    <name evidence="1" type="ORF">CEP15_13475</name>
</gene>